<keyword evidence="7" id="KW-1185">Reference proteome</keyword>
<dbReference type="InterPro" id="IPR036396">
    <property type="entry name" value="Cyt_P450_sf"/>
</dbReference>
<dbReference type="PRINTS" id="PR00385">
    <property type="entry name" value="P450"/>
</dbReference>
<dbReference type="InterPro" id="IPR001128">
    <property type="entry name" value="Cyt_P450"/>
</dbReference>
<dbReference type="PANTHER" id="PTHR24305:SF222">
    <property type="entry name" value="CYTOCHROME P450 MONOOXYGENASE STCS"/>
    <property type="match status" value="1"/>
</dbReference>
<keyword evidence="3 4" id="KW-0408">Iron</keyword>
<dbReference type="Gene3D" id="1.10.630.10">
    <property type="entry name" value="Cytochrome P450"/>
    <property type="match status" value="1"/>
</dbReference>
<dbReference type="PANTHER" id="PTHR24305">
    <property type="entry name" value="CYTOCHROME P450"/>
    <property type="match status" value="1"/>
</dbReference>
<evidence type="ECO:0000313" key="7">
    <source>
        <dbReference type="Proteomes" id="UP001305414"/>
    </source>
</evidence>
<organism evidence="6 7">
    <name type="scientific">Xylaria bambusicola</name>
    <dbReference type="NCBI Taxonomy" id="326684"/>
    <lineage>
        <taxon>Eukaryota</taxon>
        <taxon>Fungi</taxon>
        <taxon>Dikarya</taxon>
        <taxon>Ascomycota</taxon>
        <taxon>Pezizomycotina</taxon>
        <taxon>Sordariomycetes</taxon>
        <taxon>Xylariomycetidae</taxon>
        <taxon>Xylariales</taxon>
        <taxon>Xylariaceae</taxon>
        <taxon>Xylaria</taxon>
    </lineage>
</organism>
<accession>A0AAN7ZB33</accession>
<comment type="cofactor">
    <cofactor evidence="4">
        <name>heme</name>
        <dbReference type="ChEBI" id="CHEBI:30413"/>
    </cofactor>
</comment>
<dbReference type="PRINTS" id="PR00463">
    <property type="entry name" value="EP450I"/>
</dbReference>
<dbReference type="CDD" id="cd11051">
    <property type="entry name" value="CYP59-like"/>
    <property type="match status" value="1"/>
</dbReference>
<dbReference type="Pfam" id="PF00067">
    <property type="entry name" value="p450"/>
    <property type="match status" value="1"/>
</dbReference>
<evidence type="ECO:0000256" key="3">
    <source>
        <dbReference type="ARBA" id="ARBA00023004"/>
    </source>
</evidence>
<dbReference type="InterPro" id="IPR002401">
    <property type="entry name" value="Cyt_P450_E_grp-I"/>
</dbReference>
<dbReference type="InterPro" id="IPR050121">
    <property type="entry name" value="Cytochrome_P450_monoxygenase"/>
</dbReference>
<dbReference type="GO" id="GO:0016705">
    <property type="term" value="F:oxidoreductase activity, acting on paired donors, with incorporation or reduction of molecular oxygen"/>
    <property type="evidence" value="ECO:0007669"/>
    <property type="project" value="InterPro"/>
</dbReference>
<dbReference type="GO" id="GO:0020037">
    <property type="term" value="F:heme binding"/>
    <property type="evidence" value="ECO:0007669"/>
    <property type="project" value="InterPro"/>
</dbReference>
<proteinExistence type="predicted"/>
<protein>
    <recommendedName>
        <fullName evidence="8">Cytochrome P450</fullName>
    </recommendedName>
</protein>
<keyword evidence="2 4" id="KW-0479">Metal-binding</keyword>
<gene>
    <name evidence="6" type="ORF">RRF57_012659</name>
</gene>
<comment type="caution">
    <text evidence="6">The sequence shown here is derived from an EMBL/GenBank/DDBJ whole genome shotgun (WGS) entry which is preliminary data.</text>
</comment>
<feature type="binding site" description="axial binding residue" evidence="4">
    <location>
        <position position="475"/>
    </location>
    <ligand>
        <name>heme</name>
        <dbReference type="ChEBI" id="CHEBI:30413"/>
    </ligand>
    <ligandPart>
        <name>Fe</name>
        <dbReference type="ChEBI" id="CHEBI:18248"/>
    </ligandPart>
</feature>
<dbReference type="Proteomes" id="UP001305414">
    <property type="component" value="Unassembled WGS sequence"/>
</dbReference>
<evidence type="ECO:0000256" key="2">
    <source>
        <dbReference type="ARBA" id="ARBA00022723"/>
    </source>
</evidence>
<sequence length="554" mass="62060">MLLPLILTSFIALGTYLYITLRYKRFSQYAHLPQLPPSLLLGHLKTMDEYIRRNPADAHTGIIPANHRIDMAFAAMHEKLGRPPLFLVDLRPVNIPVVLVTNHEIAEQVAKASARFPTSPPKSTLKYLEHLIGSASILSSDDDQWKALRKRFSPGFAPQHLVTLLPCILDKIVPFVKYLDDYAARKETFAFVPLITNLTFDIIGSVVMDTDLDAQNPDPAMQGELVRRFSELLITYNDDKADIPWWLAPIRELKRYQLSSRIDVLIKDTIRRKFAEQRGASMSKEKSRSILALSLGDADSLTPELVNVTCDQLKTFLVAGHDTTSIMLAWVFYELSLHPHVLAAVRAELDSLLGPDTDPEAVRARFLSPEGPEIVQKMTYISAVIKEVLRLHPPAATARYSEPGTGFTVRAPTGEEYCLDGVVIYNCEAIMHRDPDVYGDTADRFVPERWLHDGGAGSQVPASAWRPFERGPRNCIGQEFANIEARVIIAHIARRYNFTKVGLGEILRDEKGEPVINDQGGYKVTSPMYKTSYGEAGGWDESQSGPDRLKLNTQ</sequence>
<dbReference type="SUPFAM" id="SSF48264">
    <property type="entry name" value="Cytochrome P450"/>
    <property type="match status" value="1"/>
</dbReference>
<name>A0AAN7ZB33_9PEZI</name>
<evidence type="ECO:0000256" key="1">
    <source>
        <dbReference type="ARBA" id="ARBA00022617"/>
    </source>
</evidence>
<dbReference type="GO" id="GO:0005506">
    <property type="term" value="F:iron ion binding"/>
    <property type="evidence" value="ECO:0007669"/>
    <property type="project" value="InterPro"/>
</dbReference>
<dbReference type="EMBL" id="JAWHQM010000085">
    <property type="protein sequence ID" value="KAK5636947.1"/>
    <property type="molecule type" value="Genomic_DNA"/>
</dbReference>
<evidence type="ECO:0008006" key="8">
    <source>
        <dbReference type="Google" id="ProtNLM"/>
    </source>
</evidence>
<reference evidence="6 7" key="1">
    <citation type="submission" date="2023-10" db="EMBL/GenBank/DDBJ databases">
        <title>Draft genome sequence of Xylaria bambusicola isolate GMP-LS, the root and basal stem rot pathogen of sugarcane in Indonesia.</title>
        <authorList>
            <person name="Selvaraj P."/>
            <person name="Muralishankar V."/>
            <person name="Muruganantham S."/>
            <person name="Sp S."/>
            <person name="Haryani S."/>
            <person name="Lau K.J.X."/>
            <person name="Naqvi N.I."/>
        </authorList>
    </citation>
    <scope>NUCLEOTIDE SEQUENCE [LARGE SCALE GENOMIC DNA]</scope>
    <source>
        <strain evidence="6">GMP-LS</strain>
    </source>
</reference>
<evidence type="ECO:0000256" key="4">
    <source>
        <dbReference type="PIRSR" id="PIRSR602401-1"/>
    </source>
</evidence>
<dbReference type="AlphaFoldDB" id="A0AAN7ZB33"/>
<feature type="region of interest" description="Disordered" evidence="5">
    <location>
        <begin position="533"/>
        <end position="554"/>
    </location>
</feature>
<keyword evidence="1 4" id="KW-0349">Heme</keyword>
<evidence type="ECO:0000256" key="5">
    <source>
        <dbReference type="SAM" id="MobiDB-lite"/>
    </source>
</evidence>
<evidence type="ECO:0000313" key="6">
    <source>
        <dbReference type="EMBL" id="KAK5636947.1"/>
    </source>
</evidence>
<dbReference type="GO" id="GO:0004497">
    <property type="term" value="F:monooxygenase activity"/>
    <property type="evidence" value="ECO:0007669"/>
    <property type="project" value="InterPro"/>
</dbReference>